<evidence type="ECO:0000256" key="1">
    <source>
        <dbReference type="SAM" id="Phobius"/>
    </source>
</evidence>
<keyword evidence="1" id="KW-0472">Membrane</keyword>
<dbReference type="AlphaFoldDB" id="A0A9E7R4C0"/>
<accession>A0A9E7R4C0</accession>
<dbReference type="NCBIfam" id="NF009314">
    <property type="entry name" value="PRK12674.1-2"/>
    <property type="match status" value="1"/>
</dbReference>
<dbReference type="PANTHER" id="PTHR34703:SF1">
    <property type="entry name" value="ANTIPORTER SUBUNIT MNHG2-RELATED"/>
    <property type="match status" value="1"/>
</dbReference>
<reference evidence="2" key="1">
    <citation type="submission" date="2022-09" db="EMBL/GenBank/DDBJ databases">
        <title>Diverse halophilic archaea isolated from saline environments.</title>
        <authorList>
            <person name="Cui H.-L."/>
        </authorList>
    </citation>
    <scope>NUCLEOTIDE SEQUENCE</scope>
    <source>
        <strain evidence="2">ZS-35-S2</strain>
    </source>
</reference>
<dbReference type="RefSeq" id="WP_260594036.1">
    <property type="nucleotide sequence ID" value="NZ_CP104003.1"/>
</dbReference>
<proteinExistence type="predicted"/>
<keyword evidence="1" id="KW-0812">Transmembrane</keyword>
<gene>
    <name evidence="2" type="primary">mnhG</name>
    <name evidence="2" type="ORF">N0B31_01590</name>
</gene>
<sequence>MSQVAVLGGVTLTPGTVVLVVLLVASAFFALTAAVGFYRLPDVYTRSHAASKSETLGALLALAAAAIAFGPSEAVKLGLLALFVLVTGPTAAHAVARAAADSGIEPWVRERPDLRADGSGDEEVPER</sequence>
<dbReference type="EMBL" id="CP104003">
    <property type="protein sequence ID" value="UWM54984.1"/>
    <property type="molecule type" value="Genomic_DNA"/>
</dbReference>
<dbReference type="GO" id="GO:0015385">
    <property type="term" value="F:sodium:proton antiporter activity"/>
    <property type="evidence" value="ECO:0007669"/>
    <property type="project" value="TreeGrafter"/>
</dbReference>
<evidence type="ECO:0000313" key="3">
    <source>
        <dbReference type="Proteomes" id="UP001057580"/>
    </source>
</evidence>
<dbReference type="GeneID" id="74941074"/>
<evidence type="ECO:0000313" key="2">
    <source>
        <dbReference type="EMBL" id="UWM54984.1"/>
    </source>
</evidence>
<feature type="transmembrane region" description="Helical" evidence="1">
    <location>
        <begin position="17"/>
        <end position="41"/>
    </location>
</feature>
<organism evidence="2 3">
    <name type="scientific">Salinirubellus salinus</name>
    <dbReference type="NCBI Taxonomy" id="1364945"/>
    <lineage>
        <taxon>Archaea</taxon>
        <taxon>Methanobacteriati</taxon>
        <taxon>Methanobacteriota</taxon>
        <taxon>Stenosarchaea group</taxon>
        <taxon>Halobacteria</taxon>
        <taxon>Halobacteriales</taxon>
        <taxon>Natronomonadaceae</taxon>
        <taxon>Salinirubellus</taxon>
    </lineage>
</organism>
<dbReference type="Proteomes" id="UP001057580">
    <property type="component" value="Chromosome"/>
</dbReference>
<dbReference type="NCBIfam" id="TIGR01300">
    <property type="entry name" value="CPA3_mnhG_phaG"/>
    <property type="match status" value="1"/>
</dbReference>
<dbReference type="Pfam" id="PF03334">
    <property type="entry name" value="PhaG_MnhG_YufB"/>
    <property type="match status" value="1"/>
</dbReference>
<keyword evidence="1" id="KW-1133">Transmembrane helix</keyword>
<dbReference type="PANTHER" id="PTHR34703">
    <property type="entry name" value="ANTIPORTER SUBUNIT MNHG2-RELATED"/>
    <property type="match status" value="1"/>
</dbReference>
<protein>
    <submittedName>
        <fullName evidence="2">Monovalent cation/H(+) antiporter subunit G</fullName>
    </submittedName>
</protein>
<dbReference type="KEGG" id="ssai:N0B31_01590"/>
<dbReference type="InterPro" id="IPR005133">
    <property type="entry name" value="PhaG_MnhG_YufB"/>
</dbReference>
<name>A0A9E7R4C0_9EURY</name>
<keyword evidence="3" id="KW-1185">Reference proteome</keyword>